<evidence type="ECO:0000313" key="1">
    <source>
        <dbReference type="EMBL" id="MBS4181219.1"/>
    </source>
</evidence>
<dbReference type="SUPFAM" id="SSF56059">
    <property type="entry name" value="Glutathione synthetase ATP-binding domain-like"/>
    <property type="match status" value="1"/>
</dbReference>
<accession>A0A942SW11</accession>
<dbReference type="Proteomes" id="UP000677265">
    <property type="component" value="Unassembled WGS sequence"/>
</dbReference>
<dbReference type="InterPro" id="IPR026838">
    <property type="entry name" value="YheC/D"/>
</dbReference>
<sequence>MIDKQAGPVIGIMTALKSDGTVAGNGELFIKLQKKLISLNGISFIFTLEGAGAEYIEGFSYSPDENRWIKNSFPYPDLVYNRIPFRKTEQTEECKSFFQLLKDKGIPYFNPGFIDKYELYQLMENHPVLQDYVPKTILLQEKKDLELLLKANSSVYLKPAASSKGKGVFRIRHLSSPYIQFESRKRSICYPSFEDFWQDWSELLLSKTYLAQIDINSAEYEGFRYDFRIIAHAEKGDYSLTGVGIRQSQEQGVTTHIPAGGRLLPYSLLQTNEHDQFFQMIIPHIGKALSEQLGFFGEFSIDAGMSKSGKYYIYEVNSKPMRFDESQIEEKKIDQLCRIFLHLTSSCP</sequence>
<dbReference type="Pfam" id="PF14398">
    <property type="entry name" value="ATPgrasp_YheCD"/>
    <property type="match status" value="1"/>
</dbReference>
<protein>
    <submittedName>
        <fullName evidence="1">YheC/YheD family protein</fullName>
    </submittedName>
</protein>
<evidence type="ECO:0000313" key="2">
    <source>
        <dbReference type="EMBL" id="MCH6265291.1"/>
    </source>
</evidence>
<keyword evidence="3" id="KW-1185">Reference proteome</keyword>
<reference evidence="1" key="1">
    <citation type="submission" date="2021-05" db="EMBL/GenBank/DDBJ databases">
        <title>Novel Bacillus species.</title>
        <authorList>
            <person name="Liu G."/>
        </authorList>
    </citation>
    <scope>NUCLEOTIDE SEQUENCE</scope>
    <source>
        <strain evidence="1 3">FJAT-50051</strain>
    </source>
</reference>
<dbReference type="EMBL" id="JAGYPE010000001">
    <property type="protein sequence ID" value="MBS4181219.1"/>
    <property type="molecule type" value="Genomic_DNA"/>
</dbReference>
<name>A0A942SW11_9BACI</name>
<proteinExistence type="predicted"/>
<evidence type="ECO:0000313" key="3">
    <source>
        <dbReference type="Proteomes" id="UP000677265"/>
    </source>
</evidence>
<organism evidence="1">
    <name type="scientific">Neobacillus citreus</name>
    <dbReference type="NCBI Taxonomy" id="2833578"/>
    <lineage>
        <taxon>Bacteria</taxon>
        <taxon>Bacillati</taxon>
        <taxon>Bacillota</taxon>
        <taxon>Bacilli</taxon>
        <taxon>Bacillales</taxon>
        <taxon>Bacillaceae</taxon>
        <taxon>Neobacillus</taxon>
    </lineage>
</organism>
<dbReference type="AlphaFoldDB" id="A0A942SW11"/>
<comment type="caution">
    <text evidence="1">The sequence shown here is derived from an EMBL/GenBank/DDBJ whole genome shotgun (WGS) entry which is preliminary data.</text>
</comment>
<gene>
    <name evidence="2" type="ORF">KHB02_007080</name>
    <name evidence="1" type="ORF">KHB02_07370</name>
</gene>
<dbReference type="EMBL" id="JAGYPE020000008">
    <property type="protein sequence ID" value="MCH6265291.1"/>
    <property type="molecule type" value="Genomic_DNA"/>
</dbReference>
<dbReference type="RefSeq" id="WP_213141087.1">
    <property type="nucleotide sequence ID" value="NZ_JAGYPE020000008.1"/>
</dbReference>